<organism evidence="2 3">
    <name type="scientific">Nocardioides aquiterrae</name>
    <dbReference type="NCBI Taxonomy" id="203799"/>
    <lineage>
        <taxon>Bacteria</taxon>
        <taxon>Bacillati</taxon>
        <taxon>Actinomycetota</taxon>
        <taxon>Actinomycetes</taxon>
        <taxon>Propionibacteriales</taxon>
        <taxon>Nocardioidaceae</taxon>
        <taxon>Nocardioides</taxon>
    </lineage>
</organism>
<dbReference type="Proteomes" id="UP001499979">
    <property type="component" value="Unassembled WGS sequence"/>
</dbReference>
<evidence type="ECO:0000313" key="3">
    <source>
        <dbReference type="Proteomes" id="UP001499979"/>
    </source>
</evidence>
<evidence type="ECO:0000256" key="1">
    <source>
        <dbReference type="SAM" id="MobiDB-lite"/>
    </source>
</evidence>
<keyword evidence="3" id="KW-1185">Reference proteome</keyword>
<dbReference type="EMBL" id="BAAAJE010000016">
    <property type="protein sequence ID" value="GAA1151284.1"/>
    <property type="molecule type" value="Genomic_DNA"/>
</dbReference>
<protein>
    <submittedName>
        <fullName evidence="2">Uncharacterized protein</fullName>
    </submittedName>
</protein>
<gene>
    <name evidence="2" type="ORF">GCM10009606_32310</name>
</gene>
<comment type="caution">
    <text evidence="2">The sequence shown here is derived from an EMBL/GenBank/DDBJ whole genome shotgun (WGS) entry which is preliminary data.</text>
</comment>
<feature type="compositionally biased region" description="Polar residues" evidence="1">
    <location>
        <begin position="54"/>
        <end position="63"/>
    </location>
</feature>
<reference evidence="2 3" key="1">
    <citation type="journal article" date="2019" name="Int. J. Syst. Evol. Microbiol.">
        <title>The Global Catalogue of Microorganisms (GCM) 10K type strain sequencing project: providing services to taxonomists for standard genome sequencing and annotation.</title>
        <authorList>
            <consortium name="The Broad Institute Genomics Platform"/>
            <consortium name="The Broad Institute Genome Sequencing Center for Infectious Disease"/>
            <person name="Wu L."/>
            <person name="Ma J."/>
        </authorList>
    </citation>
    <scope>NUCLEOTIDE SEQUENCE [LARGE SCALE GENOMIC DNA]</scope>
    <source>
        <strain evidence="2 3">JCM 11813</strain>
    </source>
</reference>
<dbReference type="RefSeq" id="WP_343908618.1">
    <property type="nucleotide sequence ID" value="NZ_BAAAJE010000016.1"/>
</dbReference>
<feature type="region of interest" description="Disordered" evidence="1">
    <location>
        <begin position="42"/>
        <end position="63"/>
    </location>
</feature>
<evidence type="ECO:0000313" key="2">
    <source>
        <dbReference type="EMBL" id="GAA1151284.1"/>
    </source>
</evidence>
<accession>A0ABN1UHK0</accession>
<proteinExistence type="predicted"/>
<name>A0ABN1UHK0_9ACTN</name>
<sequence>MFTYLLIAVAVVLVVAVVWHQIRTRNTPGRTISQDAPLRDSGVAAAKNQHDVTTRSQGYGNGR</sequence>